<name>A0A4V5NZA3_9SPHI</name>
<reference evidence="2 3" key="1">
    <citation type="submission" date="2019-04" db="EMBL/GenBank/DDBJ databases">
        <title>Pedobacter sp. AR-3-17 sp. nov., isolated from Arctic soil.</title>
        <authorList>
            <person name="Dahal R.H."/>
            <person name="Kim D.-U."/>
        </authorList>
    </citation>
    <scope>NUCLEOTIDE SEQUENCE [LARGE SCALE GENOMIC DNA]</scope>
    <source>
        <strain evidence="2 3">AR-3-17</strain>
    </source>
</reference>
<dbReference type="Proteomes" id="UP000308181">
    <property type="component" value="Unassembled WGS sequence"/>
</dbReference>
<sequence>MKKLALLLFLLFIKSSFCLAQSKMMIFEDSLKNLGLTLSSDTIQENRTQANYAFIKILVNSLKEKSSFNYPFQSILDFVSIKKSEDNKFRIFSWFTQNDDGSYRYFGAIQMNNPTKLELYPLLDNTQSLKTASSISDTTLTTNQWYGAAYYHILPVLGIKDPYYILFGWKGKNMQSSSKIIETLRFKDGKPEFGISVLENAPKSNSFSKRIIFNYTKEASMLLKYAKDDKLIVFDHLVASNEQSKQLTELYAPDLSYDGYKFKFGKWIYQENLKLKNLPEESDDFFIDPAKDSQNTSPVIKN</sequence>
<protein>
    <submittedName>
        <fullName evidence="2">Uncharacterized protein</fullName>
    </submittedName>
</protein>
<keyword evidence="1" id="KW-0732">Signal</keyword>
<organism evidence="2 3">
    <name type="scientific">Pedobacter cryophilus</name>
    <dbReference type="NCBI Taxonomy" id="2571271"/>
    <lineage>
        <taxon>Bacteria</taxon>
        <taxon>Pseudomonadati</taxon>
        <taxon>Bacteroidota</taxon>
        <taxon>Sphingobacteriia</taxon>
        <taxon>Sphingobacteriales</taxon>
        <taxon>Sphingobacteriaceae</taxon>
        <taxon>Pedobacter</taxon>
    </lineage>
</organism>
<feature type="signal peptide" evidence="1">
    <location>
        <begin position="1"/>
        <end position="20"/>
    </location>
</feature>
<dbReference type="RefSeq" id="WP_136825874.1">
    <property type="nucleotide sequence ID" value="NZ_SWBP01000002.1"/>
</dbReference>
<gene>
    <name evidence="2" type="ORF">FA046_08090</name>
</gene>
<keyword evidence="3" id="KW-1185">Reference proteome</keyword>
<evidence type="ECO:0000313" key="3">
    <source>
        <dbReference type="Proteomes" id="UP000308181"/>
    </source>
</evidence>
<dbReference type="EMBL" id="SWBP01000002">
    <property type="protein sequence ID" value="TKB99063.1"/>
    <property type="molecule type" value="Genomic_DNA"/>
</dbReference>
<dbReference type="AlphaFoldDB" id="A0A4V5NZA3"/>
<feature type="chain" id="PRO_5020861442" evidence="1">
    <location>
        <begin position="21"/>
        <end position="302"/>
    </location>
</feature>
<accession>A0A4V5NZA3</accession>
<evidence type="ECO:0000256" key="1">
    <source>
        <dbReference type="SAM" id="SignalP"/>
    </source>
</evidence>
<dbReference type="OrthoDB" id="788168at2"/>
<proteinExistence type="predicted"/>
<comment type="caution">
    <text evidence="2">The sequence shown here is derived from an EMBL/GenBank/DDBJ whole genome shotgun (WGS) entry which is preliminary data.</text>
</comment>
<evidence type="ECO:0000313" key="2">
    <source>
        <dbReference type="EMBL" id="TKB99063.1"/>
    </source>
</evidence>